<proteinExistence type="predicted"/>
<name>A0A7G8Q3J1_9GAMM</name>
<dbReference type="KEGG" id="dtl:H8F01_20290"/>
<sequence length="174" mass="17548">MKPTHNVLAVAVLATLVPMAALAGTAIRDQVLNSSSVSTVQLTPGSTSYNGWAAWIQQQQTRPDIAQVVHGIGTITVTTSSGSSSAQAAPTMSGITALSAPAATTDPSPVVLPQTGTPGQTITITNKIPNGGEQVWTYTWTITTTSGESSGGWVLTSSGGCGNPNCGIVITNPG</sequence>
<evidence type="ECO:0000313" key="3">
    <source>
        <dbReference type="Proteomes" id="UP000515873"/>
    </source>
</evidence>
<gene>
    <name evidence="2" type="ORF">H8F01_20290</name>
</gene>
<dbReference type="AlphaFoldDB" id="A0A7G8Q3J1"/>
<evidence type="ECO:0000256" key="1">
    <source>
        <dbReference type="SAM" id="SignalP"/>
    </source>
</evidence>
<dbReference type="RefSeq" id="WP_187056811.1">
    <property type="nucleotide sequence ID" value="NZ_CP060412.1"/>
</dbReference>
<organism evidence="2 3">
    <name type="scientific">Dyella telluris</name>
    <dbReference type="NCBI Taxonomy" id="2763498"/>
    <lineage>
        <taxon>Bacteria</taxon>
        <taxon>Pseudomonadati</taxon>
        <taxon>Pseudomonadota</taxon>
        <taxon>Gammaproteobacteria</taxon>
        <taxon>Lysobacterales</taxon>
        <taxon>Rhodanobacteraceae</taxon>
        <taxon>Dyella</taxon>
    </lineage>
</organism>
<dbReference type="EMBL" id="CP060412">
    <property type="protein sequence ID" value="QNK01349.1"/>
    <property type="molecule type" value="Genomic_DNA"/>
</dbReference>
<feature type="signal peptide" evidence="1">
    <location>
        <begin position="1"/>
        <end position="23"/>
    </location>
</feature>
<keyword evidence="1" id="KW-0732">Signal</keyword>
<protein>
    <submittedName>
        <fullName evidence="2">Uncharacterized protein</fullName>
    </submittedName>
</protein>
<reference evidence="2 3" key="1">
    <citation type="submission" date="2020-08" db="EMBL/GenBank/DDBJ databases">
        <title>Dyella sp. G9 isolated from forest soil.</title>
        <authorList>
            <person name="Fu J."/>
            <person name="Qiu L."/>
        </authorList>
    </citation>
    <scope>NUCLEOTIDE SEQUENCE [LARGE SCALE GENOMIC DNA]</scope>
    <source>
        <strain evidence="2 3">G9</strain>
    </source>
</reference>
<dbReference type="Proteomes" id="UP000515873">
    <property type="component" value="Chromosome"/>
</dbReference>
<evidence type="ECO:0000313" key="2">
    <source>
        <dbReference type="EMBL" id="QNK01349.1"/>
    </source>
</evidence>
<accession>A0A7G8Q3J1</accession>
<feature type="chain" id="PRO_5028989770" evidence="1">
    <location>
        <begin position="24"/>
        <end position="174"/>
    </location>
</feature>
<keyword evidence="3" id="KW-1185">Reference proteome</keyword>